<sequence length="170" mass="19103">MPDTWTVLEWGSLAACLLALIAFILSCVACWTVTRLNRRFRKWKSIHATADLEEVYARTLDRVSELEQALESARAEIEALRAQLERKISTARVIRYNAFADTGSDLSFSIALLDDHADGVVISSIYGREESRTYAKPVKAGESAYPLTDEERLVITGLQPDPERKSPMRV</sequence>
<evidence type="ECO:0000313" key="4">
    <source>
        <dbReference type="Proteomes" id="UP000183508"/>
    </source>
</evidence>
<dbReference type="OrthoDB" id="5244042at2"/>
<dbReference type="Proteomes" id="UP000183508">
    <property type="component" value="Unassembled WGS sequence"/>
</dbReference>
<keyword evidence="1" id="KW-0175">Coiled coil</keyword>
<dbReference type="EMBL" id="FPBV01000005">
    <property type="protein sequence ID" value="SFU62437.1"/>
    <property type="molecule type" value="Genomic_DNA"/>
</dbReference>
<dbReference type="eggNOG" id="COG1196">
    <property type="taxonomic scope" value="Bacteria"/>
</dbReference>
<reference evidence="4" key="1">
    <citation type="submission" date="2016-10" db="EMBL/GenBank/DDBJ databases">
        <authorList>
            <person name="Varghese N."/>
        </authorList>
    </citation>
    <scope>NUCLEOTIDE SEQUENCE [LARGE SCALE GENOMIC DNA]</scope>
    <source>
        <strain evidence="4">DSM 17980</strain>
    </source>
</reference>
<name>A0A1I7HNY6_9BACL</name>
<keyword evidence="2" id="KW-1133">Transmembrane helix</keyword>
<evidence type="ECO:0008006" key="5">
    <source>
        <dbReference type="Google" id="ProtNLM"/>
    </source>
</evidence>
<feature type="transmembrane region" description="Helical" evidence="2">
    <location>
        <begin position="12"/>
        <end position="34"/>
    </location>
</feature>
<dbReference type="RefSeq" id="WP_074950518.1">
    <property type="nucleotide sequence ID" value="NZ_FPBV01000005.1"/>
</dbReference>
<keyword evidence="2" id="KW-0812">Transmembrane</keyword>
<dbReference type="Pfam" id="PF14584">
    <property type="entry name" value="DUF4446"/>
    <property type="match status" value="1"/>
</dbReference>
<organism evidence="3 4">
    <name type="scientific">Alicyclobacillus macrosporangiidus</name>
    <dbReference type="NCBI Taxonomy" id="392015"/>
    <lineage>
        <taxon>Bacteria</taxon>
        <taxon>Bacillati</taxon>
        <taxon>Bacillota</taxon>
        <taxon>Bacilli</taxon>
        <taxon>Bacillales</taxon>
        <taxon>Alicyclobacillaceae</taxon>
        <taxon>Alicyclobacillus</taxon>
    </lineage>
</organism>
<proteinExistence type="predicted"/>
<evidence type="ECO:0000256" key="2">
    <source>
        <dbReference type="SAM" id="Phobius"/>
    </source>
</evidence>
<evidence type="ECO:0000313" key="3">
    <source>
        <dbReference type="EMBL" id="SFU62437.1"/>
    </source>
</evidence>
<gene>
    <name evidence="3" type="ORF">SAMN05421543_10520</name>
</gene>
<keyword evidence="4" id="KW-1185">Reference proteome</keyword>
<dbReference type="STRING" id="392015.SAMN05421543_10520"/>
<accession>A0A1I7HNY6</accession>
<protein>
    <recommendedName>
        <fullName evidence="5">DUF4446 family protein</fullName>
    </recommendedName>
</protein>
<dbReference type="InterPro" id="IPR027981">
    <property type="entry name" value="DUF4446"/>
</dbReference>
<feature type="coiled-coil region" evidence="1">
    <location>
        <begin position="49"/>
        <end position="90"/>
    </location>
</feature>
<evidence type="ECO:0000256" key="1">
    <source>
        <dbReference type="SAM" id="Coils"/>
    </source>
</evidence>
<dbReference type="AlphaFoldDB" id="A0A1I7HNY6"/>
<keyword evidence="2" id="KW-0472">Membrane</keyword>